<dbReference type="EMBL" id="CP023737">
    <property type="protein sequence ID" value="ATQ68571.1"/>
    <property type="molecule type" value="Genomic_DNA"/>
</dbReference>
<evidence type="ECO:0000313" key="2">
    <source>
        <dbReference type="Proteomes" id="UP000230709"/>
    </source>
</evidence>
<proteinExistence type="predicted"/>
<dbReference type="Gene3D" id="3.10.450.530">
    <property type="entry name" value="Ribonuclease toxin, BrnT, of type II toxin-antitoxin system"/>
    <property type="match status" value="1"/>
</dbReference>
<protein>
    <submittedName>
        <fullName evidence="1">BrnT family toxin</fullName>
    </submittedName>
</protein>
<accession>A0A2D2D0P3</accession>
<dbReference type="AlphaFoldDB" id="A0A2D2D0P3"/>
<dbReference type="InterPro" id="IPR038573">
    <property type="entry name" value="BrnT_sf"/>
</dbReference>
<dbReference type="KEGG" id="mtw:CQW49_12275"/>
<sequence length="66" mass="7430">MLFEWDEGKRAANLLKHGFDLADGADLFDGRPVITFRSSRNDEERFVTVGMLADLYVALVAQESPK</sequence>
<dbReference type="Proteomes" id="UP000230709">
    <property type="component" value="Chromosome"/>
</dbReference>
<dbReference type="Pfam" id="PF04365">
    <property type="entry name" value="BrnT_toxin"/>
    <property type="match status" value="1"/>
</dbReference>
<reference evidence="2" key="1">
    <citation type="submission" date="2017-10" db="EMBL/GenBank/DDBJ databases">
        <title>Completed PacBio SMRT sequence of Methylosinus trichosporium OB3b reveals presence of a third large plasmid.</title>
        <authorList>
            <person name="Charles T.C."/>
            <person name="Lynch M.D.J."/>
            <person name="Heil J.R."/>
            <person name="Cheng J."/>
        </authorList>
    </citation>
    <scope>NUCLEOTIDE SEQUENCE [LARGE SCALE GENOMIC DNA]</scope>
    <source>
        <strain evidence="2">OB3b</strain>
    </source>
</reference>
<organism evidence="1 2">
    <name type="scientific">Methylosinus trichosporium (strain ATCC 35070 / NCIMB 11131 / UNIQEM 75 / OB3b)</name>
    <dbReference type="NCBI Taxonomy" id="595536"/>
    <lineage>
        <taxon>Bacteria</taxon>
        <taxon>Pseudomonadati</taxon>
        <taxon>Pseudomonadota</taxon>
        <taxon>Alphaproteobacteria</taxon>
        <taxon>Hyphomicrobiales</taxon>
        <taxon>Methylocystaceae</taxon>
        <taxon>Methylosinus</taxon>
    </lineage>
</organism>
<dbReference type="InterPro" id="IPR007460">
    <property type="entry name" value="BrnT_toxin"/>
</dbReference>
<keyword evidence="2" id="KW-1185">Reference proteome</keyword>
<dbReference type="RefSeq" id="WP_003613248.1">
    <property type="nucleotide sequence ID" value="NZ_ADVE02000001.1"/>
</dbReference>
<gene>
    <name evidence="1" type="ORF">CQW49_12275</name>
</gene>
<name>A0A2D2D0P3_METT3</name>
<dbReference type="STRING" id="595536.GCA_000178815_02711"/>
<evidence type="ECO:0000313" key="1">
    <source>
        <dbReference type="EMBL" id="ATQ68571.1"/>
    </source>
</evidence>